<keyword evidence="3" id="KW-1185">Reference proteome</keyword>
<evidence type="ECO:0000256" key="1">
    <source>
        <dbReference type="SAM" id="MobiDB-lite"/>
    </source>
</evidence>
<feature type="compositionally biased region" description="Basic and acidic residues" evidence="1">
    <location>
        <begin position="41"/>
        <end position="53"/>
    </location>
</feature>
<organism evidence="4">
    <name type="scientific">Hydatigena taeniaeformis</name>
    <name type="common">Feline tapeworm</name>
    <name type="synonym">Taenia taeniaeformis</name>
    <dbReference type="NCBI Taxonomy" id="6205"/>
    <lineage>
        <taxon>Eukaryota</taxon>
        <taxon>Metazoa</taxon>
        <taxon>Spiralia</taxon>
        <taxon>Lophotrochozoa</taxon>
        <taxon>Platyhelminthes</taxon>
        <taxon>Cestoda</taxon>
        <taxon>Eucestoda</taxon>
        <taxon>Cyclophyllidea</taxon>
        <taxon>Taeniidae</taxon>
        <taxon>Hydatigera</taxon>
    </lineage>
</organism>
<evidence type="ECO:0000313" key="2">
    <source>
        <dbReference type="EMBL" id="VDM25876.1"/>
    </source>
</evidence>
<reference evidence="2 3" key="2">
    <citation type="submission" date="2018-11" db="EMBL/GenBank/DDBJ databases">
        <authorList>
            <consortium name="Pathogen Informatics"/>
        </authorList>
    </citation>
    <scope>NUCLEOTIDE SEQUENCE [LARGE SCALE GENOMIC DNA]</scope>
</reference>
<feature type="compositionally biased region" description="Basic and acidic residues" evidence="1">
    <location>
        <begin position="7"/>
        <end position="33"/>
    </location>
</feature>
<reference evidence="4" key="1">
    <citation type="submission" date="2017-02" db="UniProtKB">
        <authorList>
            <consortium name="WormBaseParasite"/>
        </authorList>
    </citation>
    <scope>IDENTIFICATION</scope>
</reference>
<accession>A0A0R3WVZ2</accession>
<protein>
    <submittedName>
        <fullName evidence="2 4">Uncharacterized protein</fullName>
    </submittedName>
</protein>
<evidence type="ECO:0000313" key="4">
    <source>
        <dbReference type="WBParaSite" id="TTAC_0000493201-mRNA-1"/>
    </source>
</evidence>
<dbReference type="AlphaFoldDB" id="A0A0R3WVZ2"/>
<sequence length="53" mass="5961">MRLVAHRQTENTKPDEGGSTKSVVDKSPKKDATVSEWNSSKADEEEKTNKQEE</sequence>
<name>A0A0R3WVZ2_HYDTA</name>
<dbReference type="WBParaSite" id="TTAC_0000493201-mRNA-1">
    <property type="protein sequence ID" value="TTAC_0000493201-mRNA-1"/>
    <property type="gene ID" value="TTAC_0000493201"/>
</dbReference>
<proteinExistence type="predicted"/>
<dbReference type="Proteomes" id="UP000274429">
    <property type="component" value="Unassembled WGS sequence"/>
</dbReference>
<evidence type="ECO:0000313" key="3">
    <source>
        <dbReference type="Proteomes" id="UP000274429"/>
    </source>
</evidence>
<gene>
    <name evidence="2" type="ORF">TTAC_LOCUS4917</name>
</gene>
<dbReference type="EMBL" id="UYWX01005665">
    <property type="protein sequence ID" value="VDM25876.1"/>
    <property type="molecule type" value="Genomic_DNA"/>
</dbReference>
<feature type="region of interest" description="Disordered" evidence="1">
    <location>
        <begin position="1"/>
        <end position="53"/>
    </location>
</feature>